<dbReference type="Pfam" id="PF03466">
    <property type="entry name" value="LysR_substrate"/>
    <property type="match status" value="1"/>
</dbReference>
<dbReference type="RefSeq" id="WP_420040337.1">
    <property type="nucleotide sequence ID" value="NZ_CP128986.1"/>
</dbReference>
<evidence type="ECO:0000256" key="1">
    <source>
        <dbReference type="ARBA" id="ARBA00009437"/>
    </source>
</evidence>
<dbReference type="PANTHER" id="PTHR30346">
    <property type="entry name" value="TRANSCRIPTIONAL DUAL REGULATOR HCAR-RELATED"/>
    <property type="match status" value="1"/>
</dbReference>
<comment type="similarity">
    <text evidence="1">Belongs to the LysR transcriptional regulatory family.</text>
</comment>
<reference evidence="7" key="1">
    <citation type="submission" date="2023-06" db="EMBL/GenBank/DDBJ databases">
        <title>Gordonia sp. nov. and Pseudochrobactrum sp. nov., two species isolated from the burying beetle Nicrophorus vespilloides.</title>
        <authorList>
            <person name="Poehlein A."/>
            <person name="Guzman J."/>
            <person name="Daniel R."/>
            <person name="Vilcinskas A."/>
        </authorList>
    </citation>
    <scope>NUCLEOTIDE SEQUENCE</scope>
    <source>
        <strain evidence="7">MP11Mi</strain>
    </source>
</reference>
<dbReference type="InterPro" id="IPR036390">
    <property type="entry name" value="WH_DNA-bd_sf"/>
</dbReference>
<dbReference type="InterPro" id="IPR036388">
    <property type="entry name" value="WH-like_DNA-bd_sf"/>
</dbReference>
<organism evidence="7">
    <name type="scientific">Gordonia sp. MP11Mi</name>
    <dbReference type="NCBI Taxonomy" id="3022769"/>
    <lineage>
        <taxon>Bacteria</taxon>
        <taxon>Bacillati</taxon>
        <taxon>Actinomycetota</taxon>
        <taxon>Actinomycetes</taxon>
        <taxon>Mycobacteriales</taxon>
        <taxon>Gordoniaceae</taxon>
        <taxon>Gordonia</taxon>
    </lineage>
</organism>
<dbReference type="AlphaFoldDB" id="A0AA97CTN9"/>
<dbReference type="InterPro" id="IPR000847">
    <property type="entry name" value="LysR_HTH_N"/>
</dbReference>
<dbReference type="Gene3D" id="1.10.10.10">
    <property type="entry name" value="Winged helix-like DNA-binding domain superfamily/Winged helix DNA-binding domain"/>
    <property type="match status" value="1"/>
</dbReference>
<evidence type="ECO:0000256" key="5">
    <source>
        <dbReference type="ARBA" id="ARBA00023163"/>
    </source>
</evidence>
<keyword evidence="3" id="KW-0238">DNA-binding</keyword>
<dbReference type="SUPFAM" id="SSF53850">
    <property type="entry name" value="Periplasmic binding protein-like II"/>
    <property type="match status" value="1"/>
</dbReference>
<dbReference type="EMBL" id="CP128986">
    <property type="protein sequence ID" value="WOC10989.1"/>
    <property type="molecule type" value="Genomic_DNA"/>
</dbReference>
<evidence type="ECO:0000256" key="2">
    <source>
        <dbReference type="ARBA" id="ARBA00023015"/>
    </source>
</evidence>
<dbReference type="InterPro" id="IPR005119">
    <property type="entry name" value="LysR_subst-bd"/>
</dbReference>
<evidence type="ECO:0000256" key="3">
    <source>
        <dbReference type="ARBA" id="ARBA00023125"/>
    </source>
</evidence>
<evidence type="ECO:0000256" key="4">
    <source>
        <dbReference type="ARBA" id="ARBA00023159"/>
    </source>
</evidence>
<name>A0AA97CTN9_9ACTN</name>
<gene>
    <name evidence="7" type="primary">gltC_1</name>
    <name evidence="7" type="ORF">MP11Mi_00500</name>
</gene>
<evidence type="ECO:0000259" key="6">
    <source>
        <dbReference type="PROSITE" id="PS50931"/>
    </source>
</evidence>
<dbReference type="GO" id="GO:0032993">
    <property type="term" value="C:protein-DNA complex"/>
    <property type="evidence" value="ECO:0007669"/>
    <property type="project" value="TreeGrafter"/>
</dbReference>
<keyword evidence="4" id="KW-0010">Activator</keyword>
<dbReference type="Pfam" id="PF00126">
    <property type="entry name" value="HTH_1"/>
    <property type="match status" value="1"/>
</dbReference>
<protein>
    <submittedName>
        <fullName evidence="7">HTH-type transcriptional regulator GltC</fullName>
    </submittedName>
</protein>
<feature type="domain" description="HTH lysR-type" evidence="6">
    <location>
        <begin position="19"/>
        <end position="74"/>
    </location>
</feature>
<dbReference type="PROSITE" id="PS50931">
    <property type="entry name" value="HTH_LYSR"/>
    <property type="match status" value="1"/>
</dbReference>
<sequence>MSTGRGIRDLTTSALREVLADLPYLIAVADTGGVTAAADELGVPQPTVSRGLTRLAERLGTPMLVRDGRGVALTPEAADLLPYAHRAVDATRAGIDSTARRSDERADTVSLAFQNDMGRVVVPALLRAVLELRPNARFKLRQGSRTLCTDALDAGDVDAAIVSPPYAGELDVQTARLFAEPLVLTVPDGHRWARRTRVRLRELTGEHMLQLRPEFGLRGHVDALLGHAGAEPERGFEGEDLHTLRGLIAVGLGVAILPPAAPAPSGIVELPIADTAAHREIGISWPRDVTFSPAAQTTIDVAARTSTWLPHG</sequence>
<evidence type="ECO:0000313" key="7">
    <source>
        <dbReference type="EMBL" id="WOC10989.1"/>
    </source>
</evidence>
<keyword evidence="5" id="KW-0804">Transcription</keyword>
<dbReference type="PANTHER" id="PTHR30346:SF28">
    <property type="entry name" value="HTH-TYPE TRANSCRIPTIONAL REGULATOR CYNR"/>
    <property type="match status" value="1"/>
</dbReference>
<dbReference type="Gene3D" id="3.40.190.10">
    <property type="entry name" value="Periplasmic binding protein-like II"/>
    <property type="match status" value="2"/>
</dbReference>
<dbReference type="SUPFAM" id="SSF46785">
    <property type="entry name" value="Winged helix' DNA-binding domain"/>
    <property type="match status" value="1"/>
</dbReference>
<dbReference type="GO" id="GO:0003677">
    <property type="term" value="F:DNA binding"/>
    <property type="evidence" value="ECO:0007669"/>
    <property type="project" value="UniProtKB-KW"/>
</dbReference>
<keyword evidence="2" id="KW-0805">Transcription regulation</keyword>
<dbReference type="GO" id="GO:0003700">
    <property type="term" value="F:DNA-binding transcription factor activity"/>
    <property type="evidence" value="ECO:0007669"/>
    <property type="project" value="InterPro"/>
</dbReference>
<dbReference type="PRINTS" id="PR00039">
    <property type="entry name" value="HTHLYSR"/>
</dbReference>
<proteinExistence type="inferred from homology"/>
<accession>A0AA97CTN9</accession>